<feature type="domain" description="Extradiol ring-cleavage dioxygenase class III enzyme subunit B" evidence="2">
    <location>
        <begin position="20"/>
        <end position="253"/>
    </location>
</feature>
<dbReference type="GO" id="GO:0008198">
    <property type="term" value="F:ferrous iron binding"/>
    <property type="evidence" value="ECO:0007669"/>
    <property type="project" value="InterPro"/>
</dbReference>
<gene>
    <name evidence="3" type="ORF">E6K72_14315</name>
</gene>
<dbReference type="PANTHER" id="PTHR30096:SF0">
    <property type="entry name" value="4,5-DOPA DIOXYGENASE EXTRADIOL-LIKE PROTEIN"/>
    <property type="match status" value="1"/>
</dbReference>
<evidence type="ECO:0000256" key="1">
    <source>
        <dbReference type="ARBA" id="ARBA00023002"/>
    </source>
</evidence>
<dbReference type="Gene3D" id="3.40.830.10">
    <property type="entry name" value="LigB-like"/>
    <property type="match status" value="1"/>
</dbReference>
<sequence>MLTSYALLAPVLPTLLVDEHRRHYTPMLTALAEASKRFVAETPAAVVVLSARWNAPGPFRVDAGRRHDTITDYADLGVEVRHDCPGNPALARALVEAGLRDGVHVAAATRGVDSGVTVPMHFLTPRPRLPVVPLSLPPRTAAECRAWGGSIRAALAAWPERAAFVVGGALSRNEHAWNLKRDVPEARAFDEWALASLQRGAWSELSGRDPALAEKAQPEAGLLHLEVLRGFLGDDVQGTLLCYESGPGVGTALMEFVPAPPPAAERAAAGGAT</sequence>
<dbReference type="AlphaFoldDB" id="A0A538S6U6"/>
<organism evidence="3 4">
    <name type="scientific">Eiseniibacteriota bacterium</name>
    <dbReference type="NCBI Taxonomy" id="2212470"/>
    <lineage>
        <taxon>Bacteria</taxon>
        <taxon>Candidatus Eiseniibacteriota</taxon>
    </lineage>
</organism>
<dbReference type="EMBL" id="VBOS01000549">
    <property type="protein sequence ID" value="TMQ47109.1"/>
    <property type="molecule type" value="Genomic_DNA"/>
</dbReference>
<evidence type="ECO:0000313" key="4">
    <source>
        <dbReference type="Proteomes" id="UP000317716"/>
    </source>
</evidence>
<comment type="caution">
    <text evidence="3">The sequence shown here is derived from an EMBL/GenBank/DDBJ whole genome shotgun (WGS) entry which is preliminary data.</text>
</comment>
<reference evidence="3 4" key="1">
    <citation type="journal article" date="2019" name="Nat. Microbiol.">
        <title>Mediterranean grassland soil C-N compound turnover is dependent on rainfall and depth, and is mediated by genomically divergent microorganisms.</title>
        <authorList>
            <person name="Diamond S."/>
            <person name="Andeer P.F."/>
            <person name="Li Z."/>
            <person name="Crits-Christoph A."/>
            <person name="Burstein D."/>
            <person name="Anantharaman K."/>
            <person name="Lane K.R."/>
            <person name="Thomas B.C."/>
            <person name="Pan C."/>
            <person name="Northen T.R."/>
            <person name="Banfield J.F."/>
        </authorList>
    </citation>
    <scope>NUCLEOTIDE SEQUENCE [LARGE SCALE GENOMIC DNA]</scope>
    <source>
        <strain evidence="3">WS_2</strain>
    </source>
</reference>
<proteinExistence type="predicted"/>
<accession>A0A538S6U6</accession>
<keyword evidence="1" id="KW-0560">Oxidoreductase</keyword>
<protein>
    <recommendedName>
        <fullName evidence="2">Extradiol ring-cleavage dioxygenase class III enzyme subunit B domain-containing protein</fullName>
    </recommendedName>
</protein>
<dbReference type="InterPro" id="IPR004183">
    <property type="entry name" value="Xdiol_dOase_suB"/>
</dbReference>
<dbReference type="Pfam" id="PF02900">
    <property type="entry name" value="LigB"/>
    <property type="match status" value="1"/>
</dbReference>
<dbReference type="SUPFAM" id="SSF53213">
    <property type="entry name" value="LigB-like"/>
    <property type="match status" value="1"/>
</dbReference>
<dbReference type="GO" id="GO:0016702">
    <property type="term" value="F:oxidoreductase activity, acting on single donors with incorporation of molecular oxygen, incorporation of two atoms of oxygen"/>
    <property type="evidence" value="ECO:0007669"/>
    <property type="project" value="UniProtKB-ARBA"/>
</dbReference>
<dbReference type="PANTHER" id="PTHR30096">
    <property type="entry name" value="4,5-DOPA DIOXYGENASE EXTRADIOL-LIKE PROTEIN"/>
    <property type="match status" value="1"/>
</dbReference>
<evidence type="ECO:0000259" key="2">
    <source>
        <dbReference type="Pfam" id="PF02900"/>
    </source>
</evidence>
<dbReference type="Proteomes" id="UP000317716">
    <property type="component" value="Unassembled WGS sequence"/>
</dbReference>
<name>A0A538S6U6_UNCEI</name>
<evidence type="ECO:0000313" key="3">
    <source>
        <dbReference type="EMBL" id="TMQ47109.1"/>
    </source>
</evidence>